<dbReference type="AlphaFoldDB" id="A0A154BLF1"/>
<dbReference type="Pfam" id="PF01381">
    <property type="entry name" value="HTH_3"/>
    <property type="match status" value="1"/>
</dbReference>
<dbReference type="OrthoDB" id="9804312at2"/>
<protein>
    <submittedName>
        <fullName evidence="3">Tellurite resistance methyltransferase TehB</fullName>
    </submittedName>
</protein>
<dbReference type="InterPro" id="IPR001387">
    <property type="entry name" value="Cro/C1-type_HTH"/>
</dbReference>
<dbReference type="PROSITE" id="PS50943">
    <property type="entry name" value="HTH_CROC1"/>
    <property type="match status" value="1"/>
</dbReference>
<dbReference type="EMBL" id="LSGP01000028">
    <property type="protein sequence ID" value="KYZ74804.1"/>
    <property type="molecule type" value="Genomic_DNA"/>
</dbReference>
<name>A0A154BLF1_ANASB</name>
<evidence type="ECO:0000313" key="3">
    <source>
        <dbReference type="EMBL" id="KYZ74804.1"/>
    </source>
</evidence>
<comment type="caution">
    <text evidence="3">The sequence shown here is derived from an EMBL/GenBank/DDBJ whole genome shotgun (WGS) entry which is preliminary data.</text>
</comment>
<keyword evidence="3" id="KW-0808">Transferase</keyword>
<evidence type="ECO:0000259" key="2">
    <source>
        <dbReference type="PROSITE" id="PS50943"/>
    </source>
</evidence>
<dbReference type="InterPro" id="IPR029063">
    <property type="entry name" value="SAM-dependent_MTases_sf"/>
</dbReference>
<evidence type="ECO:0000256" key="1">
    <source>
        <dbReference type="ARBA" id="ARBA00023125"/>
    </source>
</evidence>
<dbReference type="SUPFAM" id="SSF47413">
    <property type="entry name" value="lambda repressor-like DNA-binding domains"/>
    <property type="match status" value="1"/>
</dbReference>
<dbReference type="PANTHER" id="PTHR46558:SF11">
    <property type="entry name" value="HTH-TYPE TRANSCRIPTIONAL REGULATOR XRE"/>
    <property type="match status" value="1"/>
</dbReference>
<proteinExistence type="predicted"/>
<dbReference type="Gene3D" id="1.10.260.40">
    <property type="entry name" value="lambda repressor-like DNA-binding domains"/>
    <property type="match status" value="1"/>
</dbReference>
<dbReference type="GO" id="GO:0032259">
    <property type="term" value="P:methylation"/>
    <property type="evidence" value="ECO:0007669"/>
    <property type="project" value="UniProtKB-KW"/>
</dbReference>
<dbReference type="RefSeq" id="WP_066245897.1">
    <property type="nucleotide sequence ID" value="NZ_LSGP01000028.1"/>
</dbReference>
<keyword evidence="1" id="KW-0238">DNA-binding</keyword>
<reference evidence="3 4" key="1">
    <citation type="submission" date="2016-02" db="EMBL/GenBank/DDBJ databases">
        <title>Anaerosporomusa subterraneum gen. nov., sp. nov., a spore-forming obligate anaerobe isolated from saprolite.</title>
        <authorList>
            <person name="Choi J.K."/>
            <person name="Shah M."/>
            <person name="Yee N."/>
        </authorList>
    </citation>
    <scope>NUCLEOTIDE SEQUENCE [LARGE SCALE GENOMIC DNA]</scope>
    <source>
        <strain evidence="3 4">RU4</strain>
    </source>
</reference>
<keyword evidence="3" id="KW-0489">Methyltransferase</keyword>
<dbReference type="CDD" id="cd00093">
    <property type="entry name" value="HTH_XRE"/>
    <property type="match status" value="1"/>
</dbReference>
<dbReference type="CDD" id="cd02440">
    <property type="entry name" value="AdoMet_MTases"/>
    <property type="match status" value="1"/>
</dbReference>
<dbReference type="Pfam" id="PF03848">
    <property type="entry name" value="TehB"/>
    <property type="match status" value="1"/>
</dbReference>
<feature type="domain" description="HTH cro/C1-type" evidence="2">
    <location>
        <begin position="12"/>
        <end position="66"/>
    </location>
</feature>
<accession>A0A154BLF1</accession>
<dbReference type="STRING" id="1794912.AXX12_16405"/>
<dbReference type="InterPro" id="IPR010982">
    <property type="entry name" value="Lambda_DNA-bd_dom_sf"/>
</dbReference>
<dbReference type="PANTHER" id="PTHR46558">
    <property type="entry name" value="TRACRIPTIONAL REGULATORY PROTEIN-RELATED-RELATED"/>
    <property type="match status" value="1"/>
</dbReference>
<gene>
    <name evidence="3" type="ORF">AXX12_16405</name>
</gene>
<dbReference type="InterPro" id="IPR015985">
    <property type="entry name" value="TehB-like_dom"/>
</dbReference>
<evidence type="ECO:0000313" key="4">
    <source>
        <dbReference type="Proteomes" id="UP000076268"/>
    </source>
</evidence>
<sequence>MCNTYNEFGRRIASLRKEKGYTQEKISSMLNVTPQAISKWEQGNALPDTLLLPLLSKLLNVSIDYLLTGESSVGKAGPYDGEYQKEAFYWGIQPSELAEQIVDILQGDTANKRLLDVGSGEGRDAIYFAKCGFQVDALEISTPGIEKIKQYSQLSGYSVNILHADMIGYEMSEDYDVLYSHGSLQFLPLEQRRKHFDKYKQRTKLGGLNAHLIFVEKPFVKMAPDWEKNEFFYQSGDLARYYHDWEILRCEESIIDCNSAGVPHRHAVNRIIARKINATRDGF</sequence>
<dbReference type="SMART" id="SM00530">
    <property type="entry name" value="HTH_XRE"/>
    <property type="match status" value="1"/>
</dbReference>
<dbReference type="GO" id="GO:0003677">
    <property type="term" value="F:DNA binding"/>
    <property type="evidence" value="ECO:0007669"/>
    <property type="project" value="UniProtKB-KW"/>
</dbReference>
<dbReference type="GO" id="GO:0008168">
    <property type="term" value="F:methyltransferase activity"/>
    <property type="evidence" value="ECO:0007669"/>
    <property type="project" value="UniProtKB-KW"/>
</dbReference>
<dbReference type="Gene3D" id="3.40.50.150">
    <property type="entry name" value="Vaccinia Virus protein VP39"/>
    <property type="match status" value="1"/>
</dbReference>
<organism evidence="3 4">
    <name type="scientific">Anaerosporomusa subterranea</name>
    <dbReference type="NCBI Taxonomy" id="1794912"/>
    <lineage>
        <taxon>Bacteria</taxon>
        <taxon>Bacillati</taxon>
        <taxon>Bacillota</taxon>
        <taxon>Negativicutes</taxon>
        <taxon>Acetonemataceae</taxon>
        <taxon>Anaerosporomusa</taxon>
    </lineage>
</organism>
<dbReference type="Proteomes" id="UP000076268">
    <property type="component" value="Unassembled WGS sequence"/>
</dbReference>
<keyword evidence="4" id="KW-1185">Reference proteome</keyword>
<dbReference type="SUPFAM" id="SSF53335">
    <property type="entry name" value="S-adenosyl-L-methionine-dependent methyltransferases"/>
    <property type="match status" value="1"/>
</dbReference>